<evidence type="ECO:0000313" key="3">
    <source>
        <dbReference type="Proteomes" id="UP000765509"/>
    </source>
</evidence>
<sequence>MSFWHILKPFLKEEGIVKYSNGWNLLSSKPKIKKIKDRHNKKREESKEEVPVTSTRKPQARKPPQEGKNNKKKNRRKPYHPVYRIPRIQKDVMEKEEQ</sequence>
<feature type="compositionally biased region" description="Basic residues" evidence="1">
    <location>
        <begin position="30"/>
        <end position="41"/>
    </location>
</feature>
<name>A0A9Q3CSN9_9BASI</name>
<evidence type="ECO:0000313" key="2">
    <source>
        <dbReference type="EMBL" id="MBW0488405.1"/>
    </source>
</evidence>
<evidence type="ECO:0000256" key="1">
    <source>
        <dbReference type="SAM" id="MobiDB-lite"/>
    </source>
</evidence>
<proteinExistence type="predicted"/>
<feature type="region of interest" description="Disordered" evidence="1">
    <location>
        <begin position="28"/>
        <end position="98"/>
    </location>
</feature>
<dbReference type="AlphaFoldDB" id="A0A9Q3CSN9"/>
<accession>A0A9Q3CSN9</accession>
<feature type="compositionally biased region" description="Basic residues" evidence="1">
    <location>
        <begin position="70"/>
        <end position="79"/>
    </location>
</feature>
<organism evidence="2 3">
    <name type="scientific">Austropuccinia psidii MF-1</name>
    <dbReference type="NCBI Taxonomy" id="1389203"/>
    <lineage>
        <taxon>Eukaryota</taxon>
        <taxon>Fungi</taxon>
        <taxon>Dikarya</taxon>
        <taxon>Basidiomycota</taxon>
        <taxon>Pucciniomycotina</taxon>
        <taxon>Pucciniomycetes</taxon>
        <taxon>Pucciniales</taxon>
        <taxon>Sphaerophragmiaceae</taxon>
        <taxon>Austropuccinia</taxon>
    </lineage>
</organism>
<reference evidence="2" key="1">
    <citation type="submission" date="2021-03" db="EMBL/GenBank/DDBJ databases">
        <title>Draft genome sequence of rust myrtle Austropuccinia psidii MF-1, a brazilian biotype.</title>
        <authorList>
            <person name="Quecine M.C."/>
            <person name="Pachon D.M.R."/>
            <person name="Bonatelli M.L."/>
            <person name="Correr F.H."/>
            <person name="Franceschini L.M."/>
            <person name="Leite T.F."/>
            <person name="Margarido G.R.A."/>
            <person name="Almeida C.A."/>
            <person name="Ferrarezi J.A."/>
            <person name="Labate C.A."/>
        </authorList>
    </citation>
    <scope>NUCLEOTIDE SEQUENCE</scope>
    <source>
        <strain evidence="2">MF-1</strain>
    </source>
</reference>
<feature type="compositionally biased region" description="Basic and acidic residues" evidence="1">
    <location>
        <begin position="88"/>
        <end position="98"/>
    </location>
</feature>
<dbReference type="Proteomes" id="UP000765509">
    <property type="component" value="Unassembled WGS sequence"/>
</dbReference>
<keyword evidence="3" id="KW-1185">Reference proteome</keyword>
<comment type="caution">
    <text evidence="2">The sequence shown here is derived from an EMBL/GenBank/DDBJ whole genome shotgun (WGS) entry which is preliminary data.</text>
</comment>
<protein>
    <submittedName>
        <fullName evidence="2">Uncharacterized protein</fullName>
    </submittedName>
</protein>
<gene>
    <name evidence="2" type="ORF">O181_028120</name>
</gene>
<dbReference type="EMBL" id="AVOT02009589">
    <property type="protein sequence ID" value="MBW0488405.1"/>
    <property type="molecule type" value="Genomic_DNA"/>
</dbReference>